<dbReference type="Gene3D" id="6.10.280.50">
    <property type="match status" value="1"/>
</dbReference>
<protein>
    <submittedName>
        <fullName evidence="1">Uncharacterized protein YdcH (DUF465 family)</fullName>
    </submittedName>
</protein>
<dbReference type="Proteomes" id="UP001549047">
    <property type="component" value="Unassembled WGS sequence"/>
</dbReference>
<name>A0ABV2IYS7_9HYPH</name>
<evidence type="ECO:0000313" key="1">
    <source>
        <dbReference type="EMBL" id="MET3612784.1"/>
    </source>
</evidence>
<dbReference type="InterPro" id="IPR038444">
    <property type="entry name" value="DUF465_sf"/>
</dbReference>
<dbReference type="RefSeq" id="WP_354555320.1">
    <property type="nucleotide sequence ID" value="NZ_JBEPMB010000001.1"/>
</dbReference>
<gene>
    <name evidence="1" type="ORF">ABID16_001089</name>
</gene>
<proteinExistence type="predicted"/>
<dbReference type="EMBL" id="JBEPMB010000001">
    <property type="protein sequence ID" value="MET3612784.1"/>
    <property type="molecule type" value="Genomic_DNA"/>
</dbReference>
<organism evidence="1 2">
    <name type="scientific">Rhizobium aquaticum</name>
    <dbReference type="NCBI Taxonomy" id="1549636"/>
    <lineage>
        <taxon>Bacteria</taxon>
        <taxon>Pseudomonadati</taxon>
        <taxon>Pseudomonadota</taxon>
        <taxon>Alphaproteobacteria</taxon>
        <taxon>Hyphomicrobiales</taxon>
        <taxon>Rhizobiaceae</taxon>
        <taxon>Rhizobium/Agrobacterium group</taxon>
        <taxon>Rhizobium</taxon>
    </lineage>
</organism>
<sequence>MSNTPHELHEEFPEYAAKIRHLREIDGHFYRISNEYHDVNRSIHRAETDIEPADDFHVAEMRKKRMQLKDEIYAMLVGHEQVEPIV</sequence>
<dbReference type="InterPro" id="IPR007420">
    <property type="entry name" value="DUF465"/>
</dbReference>
<dbReference type="Pfam" id="PF04325">
    <property type="entry name" value="DUF465"/>
    <property type="match status" value="1"/>
</dbReference>
<keyword evidence="2" id="KW-1185">Reference proteome</keyword>
<reference evidence="1 2" key="1">
    <citation type="submission" date="2024-06" db="EMBL/GenBank/DDBJ databases">
        <title>Genomic Encyclopedia of Type Strains, Phase IV (KMG-IV): sequencing the most valuable type-strain genomes for metagenomic binning, comparative biology and taxonomic classification.</title>
        <authorList>
            <person name="Goeker M."/>
        </authorList>
    </citation>
    <scope>NUCLEOTIDE SEQUENCE [LARGE SCALE GENOMIC DNA]</scope>
    <source>
        <strain evidence="1 2">DSM 29780</strain>
    </source>
</reference>
<comment type="caution">
    <text evidence="1">The sequence shown here is derived from an EMBL/GenBank/DDBJ whole genome shotgun (WGS) entry which is preliminary data.</text>
</comment>
<accession>A0ABV2IYS7</accession>
<evidence type="ECO:0000313" key="2">
    <source>
        <dbReference type="Proteomes" id="UP001549047"/>
    </source>
</evidence>